<feature type="region of interest" description="Disordered" evidence="1">
    <location>
        <begin position="111"/>
        <end position="136"/>
    </location>
</feature>
<dbReference type="GeneID" id="80887486"/>
<dbReference type="AlphaFoldDB" id="A0A9W8UNP9"/>
<accession>A0A9W8UNP9</accession>
<dbReference type="KEGG" id="amus:LMH87_000327"/>
<organism evidence="2 3">
    <name type="scientific">Akanthomyces muscarius</name>
    <name type="common">Entomopathogenic fungus</name>
    <name type="synonym">Lecanicillium muscarium</name>
    <dbReference type="NCBI Taxonomy" id="2231603"/>
    <lineage>
        <taxon>Eukaryota</taxon>
        <taxon>Fungi</taxon>
        <taxon>Dikarya</taxon>
        <taxon>Ascomycota</taxon>
        <taxon>Pezizomycotina</taxon>
        <taxon>Sordariomycetes</taxon>
        <taxon>Hypocreomycetidae</taxon>
        <taxon>Hypocreales</taxon>
        <taxon>Cordycipitaceae</taxon>
        <taxon>Akanthomyces</taxon>
    </lineage>
</organism>
<dbReference type="Proteomes" id="UP001144673">
    <property type="component" value="Chromosome 6"/>
</dbReference>
<protein>
    <submittedName>
        <fullName evidence="2">Uncharacterized protein</fullName>
    </submittedName>
</protein>
<feature type="compositionally biased region" description="Polar residues" evidence="1">
    <location>
        <begin position="31"/>
        <end position="50"/>
    </location>
</feature>
<sequence length="208" mass="23072">MSPIEKLIGEPDDDPTDLSNAPFAFGRFPTGSESSAEYTLSSAPSQSQPPRKQARLARPIPFATCGAELAVHERPQQMLYDYQPPSQQPDRYTPRHVPPVLEYLQGIQHGTRDHPRATTGEDFIPTPSRRSSPVNELTPASLDELESIDALAAARAVILGLRFQDPIVLANKKWKREARMKGNQDGLEAIWSVICTGLGLVWYSWPVN</sequence>
<comment type="caution">
    <text evidence="2">The sequence shown here is derived from an EMBL/GenBank/DDBJ whole genome shotgun (WGS) entry which is preliminary data.</text>
</comment>
<gene>
    <name evidence="2" type="ORF">LMH87_000327</name>
</gene>
<name>A0A9W8UNP9_AKAMU</name>
<proteinExistence type="predicted"/>
<evidence type="ECO:0000313" key="2">
    <source>
        <dbReference type="EMBL" id="KAJ4155061.1"/>
    </source>
</evidence>
<dbReference type="EMBL" id="JAJHUN010000007">
    <property type="protein sequence ID" value="KAJ4155061.1"/>
    <property type="molecule type" value="Genomic_DNA"/>
</dbReference>
<keyword evidence="3" id="KW-1185">Reference proteome</keyword>
<evidence type="ECO:0000313" key="3">
    <source>
        <dbReference type="Proteomes" id="UP001144673"/>
    </source>
</evidence>
<feature type="region of interest" description="Disordered" evidence="1">
    <location>
        <begin position="1"/>
        <end position="59"/>
    </location>
</feature>
<evidence type="ECO:0000256" key="1">
    <source>
        <dbReference type="SAM" id="MobiDB-lite"/>
    </source>
</evidence>
<dbReference type="RefSeq" id="XP_056055185.1">
    <property type="nucleotide sequence ID" value="XM_056198215.1"/>
</dbReference>
<reference evidence="2" key="1">
    <citation type="journal article" date="2023" name="Access Microbiol">
        <title>De-novo genome assembly for Akanthomyces muscarius, a biocontrol agent of insect agricultural pests.</title>
        <authorList>
            <person name="Erdos Z."/>
            <person name="Studholme D.J."/>
            <person name="Raymond B."/>
            <person name="Sharma M."/>
        </authorList>
    </citation>
    <scope>NUCLEOTIDE SEQUENCE</scope>
    <source>
        <strain evidence="2">Ve6</strain>
    </source>
</reference>